<keyword evidence="4 5" id="KW-0472">Membrane</keyword>
<dbReference type="EMBL" id="CP073347">
    <property type="protein sequence ID" value="UTW13229.1"/>
    <property type="molecule type" value="Genomic_DNA"/>
</dbReference>
<evidence type="ECO:0000256" key="2">
    <source>
        <dbReference type="ARBA" id="ARBA00022692"/>
    </source>
</evidence>
<dbReference type="RefSeq" id="WP_255855400.1">
    <property type="nucleotide sequence ID" value="NZ_CP073347.1"/>
</dbReference>
<dbReference type="PANTHER" id="PTHR30249:SF0">
    <property type="entry name" value="PLASTIDAL GLYCOLATE_GLYCERATE TRANSLOCATOR 1, CHLOROPLASTIC"/>
    <property type="match status" value="1"/>
</dbReference>
<feature type="transmembrane region" description="Helical" evidence="5">
    <location>
        <begin position="16"/>
        <end position="34"/>
    </location>
</feature>
<dbReference type="Proteomes" id="UP001058461">
    <property type="component" value="Chromosome"/>
</dbReference>
<keyword evidence="7" id="KW-1185">Reference proteome</keyword>
<proteinExistence type="predicted"/>
<name>A0ABY5HMS5_9GAMM</name>
<keyword evidence="3 5" id="KW-1133">Transmembrane helix</keyword>
<feature type="transmembrane region" description="Helical" evidence="5">
    <location>
        <begin position="102"/>
        <end position="125"/>
    </location>
</feature>
<gene>
    <name evidence="6" type="ORF">KDW95_06105</name>
</gene>
<dbReference type="InterPro" id="IPR007300">
    <property type="entry name" value="CidB/LrgB"/>
</dbReference>
<feature type="transmembrane region" description="Helical" evidence="5">
    <location>
        <begin position="41"/>
        <end position="61"/>
    </location>
</feature>
<feature type="transmembrane region" description="Helical" evidence="5">
    <location>
        <begin position="67"/>
        <end position="90"/>
    </location>
</feature>
<feature type="transmembrane region" description="Helical" evidence="5">
    <location>
        <begin position="158"/>
        <end position="178"/>
    </location>
</feature>
<keyword evidence="2 5" id="KW-0812">Transmembrane</keyword>
<feature type="transmembrane region" description="Helical" evidence="5">
    <location>
        <begin position="190"/>
        <end position="208"/>
    </location>
</feature>
<accession>A0ABY5HMS5</accession>
<evidence type="ECO:0000313" key="6">
    <source>
        <dbReference type="EMBL" id="UTW13229.1"/>
    </source>
</evidence>
<evidence type="ECO:0000256" key="1">
    <source>
        <dbReference type="ARBA" id="ARBA00004141"/>
    </source>
</evidence>
<evidence type="ECO:0000256" key="5">
    <source>
        <dbReference type="SAM" id="Phobius"/>
    </source>
</evidence>
<protein>
    <submittedName>
        <fullName evidence="6">LrgB family protein</fullName>
    </submittedName>
</protein>
<reference evidence="6" key="1">
    <citation type="submission" date="2021-04" db="EMBL/GenBank/DDBJ databases">
        <title>Oceanospirillales bacteria with DddD are important DMSP degraders in coastal seawater.</title>
        <authorList>
            <person name="Liu J."/>
        </authorList>
    </citation>
    <scope>NUCLEOTIDE SEQUENCE</scope>
    <source>
        <strain evidence="6">D13-1</strain>
    </source>
</reference>
<organism evidence="6 7">
    <name type="scientific">Marinobacterium rhizophilum</name>
    <dbReference type="NCBI Taxonomy" id="420402"/>
    <lineage>
        <taxon>Bacteria</taxon>
        <taxon>Pseudomonadati</taxon>
        <taxon>Pseudomonadota</taxon>
        <taxon>Gammaproteobacteria</taxon>
        <taxon>Oceanospirillales</taxon>
        <taxon>Oceanospirillaceae</taxon>
        <taxon>Marinobacterium</taxon>
    </lineage>
</organism>
<sequence>MRPELEQFWVYLGRDPLAWLLITLSAYVLSRWLYERAGQSVFLNPTALTVCQLVLLLSVTGVTYDEYFAGAQFIHVLLGPAVVCLALPIWQHRRSIRRSLPALIPALLAGSLVSVLSAVGLGWALGLDHSILMTLVPKSATAPVAMGIAQDLGGIPELAAVLCAVTGIVGAIVGVPLMTRLGLRDARAQGLALGITSHGIGTAAAFQVNPVMGVYSSIGMALNAILTAVLAGVALLLWL</sequence>
<comment type="subcellular location">
    <subcellularLocation>
        <location evidence="1">Membrane</location>
        <topology evidence="1">Multi-pass membrane protein</topology>
    </subcellularLocation>
</comment>
<feature type="transmembrane region" description="Helical" evidence="5">
    <location>
        <begin position="214"/>
        <end position="238"/>
    </location>
</feature>
<evidence type="ECO:0000313" key="7">
    <source>
        <dbReference type="Proteomes" id="UP001058461"/>
    </source>
</evidence>
<evidence type="ECO:0000256" key="4">
    <source>
        <dbReference type="ARBA" id="ARBA00023136"/>
    </source>
</evidence>
<evidence type="ECO:0000256" key="3">
    <source>
        <dbReference type="ARBA" id="ARBA00022989"/>
    </source>
</evidence>
<dbReference type="PANTHER" id="PTHR30249">
    <property type="entry name" value="PUTATIVE SEROTONIN TRANSPORTER"/>
    <property type="match status" value="1"/>
</dbReference>
<dbReference type="Pfam" id="PF04172">
    <property type="entry name" value="LrgB"/>
    <property type="match status" value="1"/>
</dbReference>